<keyword evidence="1" id="KW-0472">Membrane</keyword>
<name>A0A6H5J561_9HYME</name>
<protein>
    <submittedName>
        <fullName evidence="2">Uncharacterized protein</fullName>
    </submittedName>
</protein>
<dbReference type="OrthoDB" id="496981at2759"/>
<keyword evidence="3" id="KW-1185">Reference proteome</keyword>
<keyword evidence="1" id="KW-1133">Transmembrane helix</keyword>
<dbReference type="Proteomes" id="UP000479190">
    <property type="component" value="Unassembled WGS sequence"/>
</dbReference>
<dbReference type="InterPro" id="IPR002110">
    <property type="entry name" value="Ankyrin_rpt"/>
</dbReference>
<dbReference type="InterPro" id="IPR051616">
    <property type="entry name" value="Cul2-RING_E3_ligase_SR"/>
</dbReference>
<reference evidence="2 3" key="1">
    <citation type="submission" date="2020-02" db="EMBL/GenBank/DDBJ databases">
        <authorList>
            <person name="Ferguson B K."/>
        </authorList>
    </citation>
    <scope>NUCLEOTIDE SEQUENCE [LARGE SCALE GENOMIC DNA]</scope>
</reference>
<dbReference type="SUPFAM" id="SSF48403">
    <property type="entry name" value="Ankyrin repeat"/>
    <property type="match status" value="1"/>
</dbReference>
<dbReference type="EMBL" id="CADCXV010001472">
    <property type="protein sequence ID" value="CAB0044625.1"/>
    <property type="molecule type" value="Genomic_DNA"/>
</dbReference>
<sequence>MIHEIECIKDQSFVVKEDYLQKVWTRKFNNDDGQKQLTTLISESIGEVDWQNKEERYRFYEKFAQLIREWKGQPLNPNKIGLKGREIDWLLMEAANWRRTQCNHRGHLVVKFVRRSGYKDKMYDVAWKNVEHPVARTTALHVAARYHSSGFCHGLIADLFEIYSRRNVNFADVETGLTHLHVACLADRHADVVRGFLGRGVDPNCRAFKTADTPLHFAVRWLTKWKNIAPLLEAGANPKLANARGSTPLHVICQREEFRPNAAKQFLDLAKKLKRPVDVDVWNDMGSPLEWAVARLLPNTVDVLMDNGADLSNFTFPAEDFFGEVVCAFNNRSQKLASSALYKNRLRLVSGALAVVERLNKRGYQLEPSDARTIEKFFAEHGVSGRVSAKDSKASYERETKKLQSKIFRKPIKPLHKNCEKLKTPTQYYEFSRILDDLPLHADLRKALDQHLTRTPWLCITDRCADCRRVNTDMHIQTRRSSRGMLRNFSERSCLYAVISYTAFLNVPLYVYVYVYAGAVRVSWCVHRTAHHDIRAQTPRRAHDTAAAAAAAAPRTTRRKPCAVSLVHMYIYTHETSEGPLSCTNFLKKVHVFDFRRLKLQTLDDGFEKASDVSAKSSENIQHEINLNIIDITSFDLDLPNKYCINPRSSVLPGPYRSKEGAIGSV</sequence>
<accession>A0A6H5J561</accession>
<organism evidence="2 3">
    <name type="scientific">Trichogramma brassicae</name>
    <dbReference type="NCBI Taxonomy" id="86971"/>
    <lineage>
        <taxon>Eukaryota</taxon>
        <taxon>Metazoa</taxon>
        <taxon>Ecdysozoa</taxon>
        <taxon>Arthropoda</taxon>
        <taxon>Hexapoda</taxon>
        <taxon>Insecta</taxon>
        <taxon>Pterygota</taxon>
        <taxon>Neoptera</taxon>
        <taxon>Endopterygota</taxon>
        <taxon>Hymenoptera</taxon>
        <taxon>Apocrita</taxon>
        <taxon>Proctotrupomorpha</taxon>
        <taxon>Chalcidoidea</taxon>
        <taxon>Trichogrammatidae</taxon>
        <taxon>Trichogramma</taxon>
    </lineage>
</organism>
<gene>
    <name evidence="2" type="ORF">TBRA_LOCUS16213</name>
</gene>
<evidence type="ECO:0000313" key="3">
    <source>
        <dbReference type="Proteomes" id="UP000479190"/>
    </source>
</evidence>
<proteinExistence type="predicted"/>
<dbReference type="Gene3D" id="1.25.40.20">
    <property type="entry name" value="Ankyrin repeat-containing domain"/>
    <property type="match status" value="1"/>
</dbReference>
<dbReference type="SMART" id="SM00248">
    <property type="entry name" value="ANK"/>
    <property type="match status" value="5"/>
</dbReference>
<dbReference type="AlphaFoldDB" id="A0A6H5J561"/>
<evidence type="ECO:0000256" key="1">
    <source>
        <dbReference type="SAM" id="Phobius"/>
    </source>
</evidence>
<evidence type="ECO:0000313" key="2">
    <source>
        <dbReference type="EMBL" id="CAB0044625.1"/>
    </source>
</evidence>
<keyword evidence="1" id="KW-0812">Transmembrane</keyword>
<dbReference type="PANTHER" id="PTHR46224">
    <property type="entry name" value="ANKYRIN REPEAT FAMILY PROTEIN"/>
    <property type="match status" value="1"/>
</dbReference>
<dbReference type="InterPro" id="IPR036770">
    <property type="entry name" value="Ankyrin_rpt-contain_sf"/>
</dbReference>
<feature type="transmembrane region" description="Helical" evidence="1">
    <location>
        <begin position="495"/>
        <end position="517"/>
    </location>
</feature>
<dbReference type="PANTHER" id="PTHR46224:SF64">
    <property type="entry name" value="IQ MOTIF AND ANKYRIN REPEAT DOMAIN-CONTAINING PROTEIN 1"/>
    <property type="match status" value="1"/>
</dbReference>